<proteinExistence type="predicted"/>
<dbReference type="AlphaFoldDB" id="A0A1X6MJP2"/>
<organism evidence="1 2">
    <name type="scientific">Postia placenta MAD-698-R-SB12</name>
    <dbReference type="NCBI Taxonomy" id="670580"/>
    <lineage>
        <taxon>Eukaryota</taxon>
        <taxon>Fungi</taxon>
        <taxon>Dikarya</taxon>
        <taxon>Basidiomycota</taxon>
        <taxon>Agaricomycotina</taxon>
        <taxon>Agaricomycetes</taxon>
        <taxon>Polyporales</taxon>
        <taxon>Adustoporiaceae</taxon>
        <taxon>Rhodonia</taxon>
    </lineage>
</organism>
<dbReference type="RefSeq" id="XP_024333250.1">
    <property type="nucleotide sequence ID" value="XM_024487449.1"/>
</dbReference>
<accession>A0A1X6MJP2</accession>
<name>A0A1X6MJP2_9APHY</name>
<gene>
    <name evidence="1" type="ORF">POSPLADRAFT_1159755</name>
</gene>
<sequence length="305" mass="32957">MNHIAVAGKPSATFTFAWSSIFHARDCAWRNDTRIKAEKATSIRMTAPQSLWPNLASDGALSICVQWGTSGILGSSVPRAYGVLAGVVAVHTTTSAAQGTKFVFVTPVGIKKLPHLKSHVIPAATFFIVFATAMSTGLKMNPVQGARLAAQRWIPMNRSTSQFVPMRDAGRGSYPDALDISAIESVQCNLPVSHHDLPPSHYDSPRTRPYVSRETRTRAAAPTIHLCHPSTNNVDILIVKPTLFCSSTAHTISGKWTSTGSEVLCEAVRLISAARATLVVPGPSPLMKTHIIEPYCRHLISEKNV</sequence>
<keyword evidence="2" id="KW-1185">Reference proteome</keyword>
<protein>
    <submittedName>
        <fullName evidence="1">Uncharacterized protein</fullName>
    </submittedName>
</protein>
<reference evidence="1 2" key="1">
    <citation type="submission" date="2017-04" db="EMBL/GenBank/DDBJ databases">
        <title>Genome Sequence of the Model Brown-Rot Fungus Postia placenta SB12.</title>
        <authorList>
            <consortium name="DOE Joint Genome Institute"/>
            <person name="Gaskell J."/>
            <person name="Kersten P."/>
            <person name="Larrondo L.F."/>
            <person name="Canessa P."/>
            <person name="Martinez D."/>
            <person name="Hibbett D."/>
            <person name="Schmoll M."/>
            <person name="Kubicek C.P."/>
            <person name="Martinez A.T."/>
            <person name="Yadav J."/>
            <person name="Master E."/>
            <person name="Magnuson J.K."/>
            <person name="James T."/>
            <person name="Yaver D."/>
            <person name="Berka R."/>
            <person name="Labutti K."/>
            <person name="Lipzen A."/>
            <person name="Aerts A."/>
            <person name="Barry K."/>
            <person name="Henrissat B."/>
            <person name="Blanchette R."/>
            <person name="Grigoriev I."/>
            <person name="Cullen D."/>
        </authorList>
    </citation>
    <scope>NUCLEOTIDE SEQUENCE [LARGE SCALE GENOMIC DNA]</scope>
    <source>
        <strain evidence="1 2">MAD-698-R-SB12</strain>
    </source>
</reference>
<dbReference type="GeneID" id="36332398"/>
<dbReference type="OrthoDB" id="10276112at2759"/>
<dbReference type="Proteomes" id="UP000194127">
    <property type="component" value="Unassembled WGS sequence"/>
</dbReference>
<evidence type="ECO:0000313" key="2">
    <source>
        <dbReference type="Proteomes" id="UP000194127"/>
    </source>
</evidence>
<evidence type="ECO:0000313" key="1">
    <source>
        <dbReference type="EMBL" id="OSX56456.1"/>
    </source>
</evidence>
<dbReference type="EMBL" id="KZ110613">
    <property type="protein sequence ID" value="OSX56456.1"/>
    <property type="molecule type" value="Genomic_DNA"/>
</dbReference>